<dbReference type="AlphaFoldDB" id="A0A1E4T8Q1"/>
<feature type="domain" description="CBM21" evidence="2">
    <location>
        <begin position="236"/>
        <end position="356"/>
    </location>
</feature>
<feature type="compositionally biased region" description="Low complexity" evidence="1">
    <location>
        <begin position="38"/>
        <end position="56"/>
    </location>
</feature>
<dbReference type="PANTHER" id="PTHR12307:SF36">
    <property type="entry name" value="GLYCOGEN-BINDING SUBUNIT 76A"/>
    <property type="match status" value="1"/>
</dbReference>
<organism evidence="3 4">
    <name type="scientific">[Candida] arabinofermentans NRRL YB-2248</name>
    <dbReference type="NCBI Taxonomy" id="983967"/>
    <lineage>
        <taxon>Eukaryota</taxon>
        <taxon>Fungi</taxon>
        <taxon>Dikarya</taxon>
        <taxon>Ascomycota</taxon>
        <taxon>Saccharomycotina</taxon>
        <taxon>Pichiomycetes</taxon>
        <taxon>Pichiales</taxon>
        <taxon>Pichiaceae</taxon>
        <taxon>Ogataea</taxon>
        <taxon>Ogataea/Candida clade</taxon>
    </lineage>
</organism>
<dbReference type="InterPro" id="IPR038175">
    <property type="entry name" value="CBM21_dom_sf"/>
</dbReference>
<dbReference type="STRING" id="983967.A0A1E4T8Q1"/>
<dbReference type="Gene3D" id="2.60.40.2440">
    <property type="entry name" value="Carbohydrate binding type-21 domain"/>
    <property type="match status" value="1"/>
</dbReference>
<feature type="region of interest" description="Disordered" evidence="1">
    <location>
        <begin position="111"/>
        <end position="132"/>
    </location>
</feature>
<dbReference type="GO" id="GO:0000164">
    <property type="term" value="C:protein phosphatase type 1 complex"/>
    <property type="evidence" value="ECO:0007669"/>
    <property type="project" value="TreeGrafter"/>
</dbReference>
<reference evidence="4" key="1">
    <citation type="submission" date="2016-04" db="EMBL/GenBank/DDBJ databases">
        <title>Comparative genomics of biotechnologically important yeasts.</title>
        <authorList>
            <consortium name="DOE Joint Genome Institute"/>
            <person name="Riley R."/>
            <person name="Haridas S."/>
            <person name="Wolfe K.H."/>
            <person name="Lopes M.R."/>
            <person name="Hittinger C.T."/>
            <person name="Goker M."/>
            <person name="Salamov A."/>
            <person name="Wisecaver J."/>
            <person name="Long T.M."/>
            <person name="Aerts A.L."/>
            <person name="Barry K."/>
            <person name="Choi C."/>
            <person name="Clum A."/>
            <person name="Coughlan A.Y."/>
            <person name="Deshpande S."/>
            <person name="Douglass A.P."/>
            <person name="Hanson S.J."/>
            <person name="Klenk H.-P."/>
            <person name="Labutti K."/>
            <person name="Lapidus A."/>
            <person name="Lindquist E."/>
            <person name="Lipzen A."/>
            <person name="Meier-Kolthoff J.P."/>
            <person name="Ohm R.A."/>
            <person name="Otillar R.P."/>
            <person name="Pangilinan J."/>
            <person name="Peng Y."/>
            <person name="Rokas A."/>
            <person name="Rosa C.A."/>
            <person name="Scheuner C."/>
            <person name="Sibirny A.A."/>
            <person name="Slot J.C."/>
            <person name="Stielow J.B."/>
            <person name="Sun H."/>
            <person name="Kurtzman C.P."/>
            <person name="Blackwell M."/>
            <person name="Grigoriev I.V."/>
            <person name="Jeffries T.W."/>
        </authorList>
    </citation>
    <scope>NUCLEOTIDE SEQUENCE [LARGE SCALE GENOMIC DNA]</scope>
    <source>
        <strain evidence="4">NRRL YB-2248</strain>
    </source>
</reference>
<dbReference type="Pfam" id="PF03370">
    <property type="entry name" value="CBM_21"/>
    <property type="match status" value="1"/>
</dbReference>
<sequence>MPYLGPRSFATAPLTTNNLAYLNDKLLESQKSAAVASSSNANFTTSMSSATSSSLSPEEEELSINTPLSTISSSSSINDLALPTPCHTILQQQETCTIDLDDDNKTVVMKTNKSNSSTSSLSTIRDLPSKPSLLRKKSGELVKSSLRLPSLKRSNSMPNAKSVRFANRLENIKFFDKLEKPIAVSNESSPVNSPRIRAKWEFDSSDEDSETDEEQSEHWEILQNDVPFNSGFVNFSKFNSDKPIIVESLKLNSTKNSLIGFVYVKNIGYEKNILLKLTTDGWKNVVDIDSVNYISSNHIFKYLDSNCSYDKFSFIIKLDSLRNIKSDSLNLSFCIKYEVNGSTYWDSNDSKNYTVLLKKAIKESKSIKTKKFTDLDDIKFKLKTNHNFNDSFGVASPTRSSFNFQPKQSKHYLLKKVNSESSLSDLNKGSIPVSFARASFSGPKSTSYSTFSASTSSSPIPSLNNHGLTTGGSCASNDNKIYNSIIENYCFFGSSSPKEQHLQDQVSPLAADFSSFCLH</sequence>
<name>A0A1E4T8Q1_9ASCO</name>
<feature type="compositionally biased region" description="Low complexity" evidence="1">
    <location>
        <begin position="111"/>
        <end position="123"/>
    </location>
</feature>
<evidence type="ECO:0000259" key="2">
    <source>
        <dbReference type="PROSITE" id="PS51159"/>
    </source>
</evidence>
<gene>
    <name evidence="3" type="ORF">CANARDRAFT_5436</name>
</gene>
<dbReference type="EMBL" id="KV453847">
    <property type="protein sequence ID" value="ODV88137.1"/>
    <property type="molecule type" value="Genomic_DNA"/>
</dbReference>
<evidence type="ECO:0000256" key="1">
    <source>
        <dbReference type="SAM" id="MobiDB-lite"/>
    </source>
</evidence>
<dbReference type="GO" id="GO:2001069">
    <property type="term" value="F:glycogen binding"/>
    <property type="evidence" value="ECO:0007669"/>
    <property type="project" value="TreeGrafter"/>
</dbReference>
<dbReference type="Proteomes" id="UP000094801">
    <property type="component" value="Unassembled WGS sequence"/>
</dbReference>
<keyword evidence="4" id="KW-1185">Reference proteome</keyword>
<dbReference type="InterPro" id="IPR050782">
    <property type="entry name" value="PP1_regulatory_subunit_3"/>
</dbReference>
<dbReference type="GO" id="GO:0005979">
    <property type="term" value="P:regulation of glycogen biosynthetic process"/>
    <property type="evidence" value="ECO:0007669"/>
    <property type="project" value="TreeGrafter"/>
</dbReference>
<accession>A0A1E4T8Q1</accession>
<proteinExistence type="predicted"/>
<dbReference type="PROSITE" id="PS51159">
    <property type="entry name" value="CBM21"/>
    <property type="match status" value="1"/>
</dbReference>
<feature type="region of interest" description="Disordered" evidence="1">
    <location>
        <begin position="38"/>
        <end position="65"/>
    </location>
</feature>
<evidence type="ECO:0000313" key="4">
    <source>
        <dbReference type="Proteomes" id="UP000094801"/>
    </source>
</evidence>
<dbReference type="PANTHER" id="PTHR12307">
    <property type="entry name" value="PROTEIN PHOSPHATASE 1 REGULATORY SUBUNIT"/>
    <property type="match status" value="1"/>
</dbReference>
<protein>
    <submittedName>
        <fullName evidence="3">Carbohydrate-binding module family 21 protein</fullName>
    </submittedName>
</protein>
<dbReference type="GO" id="GO:0008157">
    <property type="term" value="F:protein phosphatase 1 binding"/>
    <property type="evidence" value="ECO:0007669"/>
    <property type="project" value="TreeGrafter"/>
</dbReference>
<dbReference type="OrthoDB" id="1881at2759"/>
<dbReference type="InterPro" id="IPR005036">
    <property type="entry name" value="CBM21_dom"/>
</dbReference>
<evidence type="ECO:0000313" key="3">
    <source>
        <dbReference type="EMBL" id="ODV88137.1"/>
    </source>
</evidence>